<feature type="compositionally biased region" description="Basic and acidic residues" evidence="11">
    <location>
        <begin position="472"/>
        <end position="482"/>
    </location>
</feature>
<keyword evidence="3" id="KW-0813">Transport</keyword>
<dbReference type="SUPFAM" id="SSF103506">
    <property type="entry name" value="Mitochondrial carrier"/>
    <property type="match status" value="1"/>
</dbReference>
<keyword evidence="6" id="KW-0999">Mitochondrion inner membrane</keyword>
<evidence type="ECO:0000256" key="11">
    <source>
        <dbReference type="SAM" id="MobiDB-lite"/>
    </source>
</evidence>
<keyword evidence="8" id="KW-0496">Mitochondrion</keyword>
<feature type="repeat" description="Solcar" evidence="10">
    <location>
        <begin position="35"/>
        <end position="154"/>
    </location>
</feature>
<keyword evidence="4 10" id="KW-0812">Transmembrane</keyword>
<evidence type="ECO:0000256" key="6">
    <source>
        <dbReference type="ARBA" id="ARBA00022792"/>
    </source>
</evidence>
<feature type="region of interest" description="Disordered" evidence="11">
    <location>
        <begin position="455"/>
        <end position="482"/>
    </location>
</feature>
<name>A0ABR1CQP6_NECAM</name>
<comment type="subcellular location">
    <subcellularLocation>
        <location evidence="1">Mitochondrion inner membrane</location>
        <topology evidence="1">Multi-pass membrane protein</topology>
    </subcellularLocation>
</comment>
<evidence type="ECO:0000256" key="4">
    <source>
        <dbReference type="ARBA" id="ARBA00022692"/>
    </source>
</evidence>
<dbReference type="InterPro" id="IPR018108">
    <property type="entry name" value="MCP_transmembrane"/>
</dbReference>
<comment type="similarity">
    <text evidence="2">Belongs to the mitochondrial carrier (TC 2.A.29) family.</text>
</comment>
<gene>
    <name evidence="12" type="primary">Necator_chrIII.g9070</name>
    <name evidence="12" type="ORF">RB195_008305</name>
</gene>
<feature type="repeat" description="Solcar" evidence="10">
    <location>
        <begin position="267"/>
        <end position="357"/>
    </location>
</feature>
<dbReference type="InterPro" id="IPR007144">
    <property type="entry name" value="SSU_processome_Utp11"/>
</dbReference>
<protein>
    <recommendedName>
        <fullName evidence="14">U3 small nucleolar RNA-associated protein 11</fullName>
    </recommendedName>
</protein>
<proteinExistence type="inferred from homology"/>
<dbReference type="InterPro" id="IPR045315">
    <property type="entry name" value="Mtm1-like"/>
</dbReference>
<evidence type="ECO:0000313" key="12">
    <source>
        <dbReference type="EMBL" id="KAK6739725.1"/>
    </source>
</evidence>
<evidence type="ECO:0000256" key="10">
    <source>
        <dbReference type="PROSITE-ProRule" id="PRU00282"/>
    </source>
</evidence>
<dbReference type="EMBL" id="JAVFWL010000003">
    <property type="protein sequence ID" value="KAK6739725.1"/>
    <property type="molecule type" value="Genomic_DNA"/>
</dbReference>
<evidence type="ECO:0000256" key="7">
    <source>
        <dbReference type="ARBA" id="ARBA00022989"/>
    </source>
</evidence>
<accession>A0ABR1CQP6</accession>
<keyword evidence="5" id="KW-0677">Repeat</keyword>
<feature type="region of interest" description="Disordered" evidence="11">
    <location>
        <begin position="392"/>
        <end position="411"/>
    </location>
</feature>
<comment type="caution">
    <text evidence="12">The sequence shown here is derived from an EMBL/GenBank/DDBJ whole genome shotgun (WGS) entry which is preliminary data.</text>
</comment>
<dbReference type="PANTHER" id="PTHR45760:SF2">
    <property type="entry name" value="FI19922P1-RELATED"/>
    <property type="match status" value="1"/>
</dbReference>
<dbReference type="PANTHER" id="PTHR45760">
    <property type="entry name" value="FI19922P1-RELATED"/>
    <property type="match status" value="1"/>
</dbReference>
<dbReference type="Proteomes" id="UP001303046">
    <property type="component" value="Unassembled WGS sequence"/>
</dbReference>
<dbReference type="PROSITE" id="PS50920">
    <property type="entry name" value="SOLCAR"/>
    <property type="match status" value="3"/>
</dbReference>
<dbReference type="Gene3D" id="1.50.40.10">
    <property type="entry name" value="Mitochondrial carrier domain"/>
    <property type="match status" value="1"/>
</dbReference>
<organism evidence="12 13">
    <name type="scientific">Necator americanus</name>
    <name type="common">Human hookworm</name>
    <dbReference type="NCBI Taxonomy" id="51031"/>
    <lineage>
        <taxon>Eukaryota</taxon>
        <taxon>Metazoa</taxon>
        <taxon>Ecdysozoa</taxon>
        <taxon>Nematoda</taxon>
        <taxon>Chromadorea</taxon>
        <taxon>Rhabditida</taxon>
        <taxon>Rhabditina</taxon>
        <taxon>Rhabditomorpha</taxon>
        <taxon>Strongyloidea</taxon>
        <taxon>Ancylostomatidae</taxon>
        <taxon>Bunostominae</taxon>
        <taxon>Necator</taxon>
    </lineage>
</organism>
<dbReference type="Pfam" id="PF00153">
    <property type="entry name" value="Mito_carr"/>
    <property type="match status" value="3"/>
</dbReference>
<evidence type="ECO:0000256" key="1">
    <source>
        <dbReference type="ARBA" id="ARBA00004448"/>
    </source>
</evidence>
<keyword evidence="13" id="KW-1185">Reference proteome</keyword>
<evidence type="ECO:0000256" key="8">
    <source>
        <dbReference type="ARBA" id="ARBA00023128"/>
    </source>
</evidence>
<keyword evidence="9 10" id="KW-0472">Membrane</keyword>
<dbReference type="InterPro" id="IPR023395">
    <property type="entry name" value="MCP_dom_sf"/>
</dbReference>
<feature type="repeat" description="Solcar" evidence="10">
    <location>
        <begin position="173"/>
        <end position="257"/>
    </location>
</feature>
<sequence>MPEGTKSATSYGLHQTALSTEGPEKVCCGKRGSYVSISQQIVSSATGAIVTSLLMTPMDVVKIRLQQQHHPFPKGKCFYFYNGLMEHLCTACENRQPCVWYQRPGNFSGTIDAFVKITREEGIKSLWSGLSPTLVMAVPATVFYYSLYDTLYSHFTRTLCCRRTLTPDLYCPPDWTAAMVAGATARATAATIVSPLEMIRTKMQSEQMNYRDIGKALRVTVANHGISGFYLGWVPTLLRDIPFSAIYWAMYQYLKRYTMTWKNMKEPTFVTSFACGATAGSFAAVVTTPFDVLKTHLQIKLGEENAAGRIPASQVVREIMQHGGGVTALFAGVVPRVAKIAPACAVMIGSYEYFKVYFARRNKRYSQTTPSSPDPNRAKEVFEMSTFSSISKKLASQRPHRERAQPKSRAHLGLLEKKADYKARAKDYHEKRDTLKKLHKYAMDKNKDEYHHHMINSEVKDDGRHFEKKNKKQEEESEVQKKLNDVRDLEYVKYKLYEENKKIDQLKAELHFADPSCGLGASKHTIFVENDEEARSFDLAEYFDTDESLISRKYNRLRRKDLATKNVIGARSKEDVKKADRLRRARYSELLKRQKRAKELEVVVAKLQLKKDLAKSKNSELQPVMVKPGTVDSAGVWKWTYERKR</sequence>
<evidence type="ECO:0000313" key="13">
    <source>
        <dbReference type="Proteomes" id="UP001303046"/>
    </source>
</evidence>
<dbReference type="Pfam" id="PF03998">
    <property type="entry name" value="Utp11"/>
    <property type="match status" value="1"/>
</dbReference>
<keyword evidence="7" id="KW-1133">Transmembrane helix</keyword>
<reference evidence="12 13" key="1">
    <citation type="submission" date="2023-08" db="EMBL/GenBank/DDBJ databases">
        <title>A Necator americanus chromosomal reference genome.</title>
        <authorList>
            <person name="Ilik V."/>
            <person name="Petrzelkova K.J."/>
            <person name="Pardy F."/>
            <person name="Fuh T."/>
            <person name="Niatou-Singa F.S."/>
            <person name="Gouil Q."/>
            <person name="Baker L."/>
            <person name="Ritchie M.E."/>
            <person name="Jex A.R."/>
            <person name="Gazzola D."/>
            <person name="Li H."/>
            <person name="Toshio Fujiwara R."/>
            <person name="Zhan B."/>
            <person name="Aroian R.V."/>
            <person name="Pafco B."/>
            <person name="Schwarz E.M."/>
        </authorList>
    </citation>
    <scope>NUCLEOTIDE SEQUENCE [LARGE SCALE GENOMIC DNA]</scope>
    <source>
        <strain evidence="12 13">Aroian</strain>
        <tissue evidence="12">Whole animal</tissue>
    </source>
</reference>
<evidence type="ECO:0000256" key="9">
    <source>
        <dbReference type="ARBA" id="ARBA00023136"/>
    </source>
</evidence>
<evidence type="ECO:0008006" key="14">
    <source>
        <dbReference type="Google" id="ProtNLM"/>
    </source>
</evidence>
<evidence type="ECO:0000256" key="3">
    <source>
        <dbReference type="ARBA" id="ARBA00022448"/>
    </source>
</evidence>
<evidence type="ECO:0000256" key="5">
    <source>
        <dbReference type="ARBA" id="ARBA00022737"/>
    </source>
</evidence>
<feature type="compositionally biased region" description="Basic residues" evidence="11">
    <location>
        <begin position="398"/>
        <end position="410"/>
    </location>
</feature>
<evidence type="ECO:0000256" key="2">
    <source>
        <dbReference type="ARBA" id="ARBA00006375"/>
    </source>
</evidence>